<dbReference type="Proteomes" id="UP000095283">
    <property type="component" value="Unplaced"/>
</dbReference>
<evidence type="ECO:0000313" key="1">
    <source>
        <dbReference type="Proteomes" id="UP000095283"/>
    </source>
</evidence>
<sequence>MLDNGEKFYDVIFIDKSTFQVDCKSCNFHVKKGGYFDRLHPRAIHLAKLHV</sequence>
<keyword evidence="1" id="KW-1185">Reference proteome</keyword>
<protein>
    <submittedName>
        <fullName evidence="2">C2H2-type domain-containing protein</fullName>
    </submittedName>
</protein>
<organism evidence="1 2">
    <name type="scientific">Heterorhabditis bacteriophora</name>
    <name type="common">Entomopathogenic nematode worm</name>
    <dbReference type="NCBI Taxonomy" id="37862"/>
    <lineage>
        <taxon>Eukaryota</taxon>
        <taxon>Metazoa</taxon>
        <taxon>Ecdysozoa</taxon>
        <taxon>Nematoda</taxon>
        <taxon>Chromadorea</taxon>
        <taxon>Rhabditida</taxon>
        <taxon>Rhabditina</taxon>
        <taxon>Rhabditomorpha</taxon>
        <taxon>Strongyloidea</taxon>
        <taxon>Heterorhabditidae</taxon>
        <taxon>Heterorhabditis</taxon>
    </lineage>
</organism>
<accession>A0A1I7WV56</accession>
<proteinExistence type="predicted"/>
<dbReference type="AlphaFoldDB" id="A0A1I7WV56"/>
<reference evidence="2" key="1">
    <citation type="submission" date="2016-11" db="UniProtKB">
        <authorList>
            <consortium name="WormBaseParasite"/>
        </authorList>
    </citation>
    <scope>IDENTIFICATION</scope>
</reference>
<evidence type="ECO:0000313" key="2">
    <source>
        <dbReference type="WBParaSite" id="Hba_09044"/>
    </source>
</evidence>
<dbReference type="WBParaSite" id="Hba_09044">
    <property type="protein sequence ID" value="Hba_09044"/>
    <property type="gene ID" value="Hba_09044"/>
</dbReference>
<name>A0A1I7WV56_HETBA</name>